<keyword evidence="6 10" id="KW-0735">Signal-anchor</keyword>
<keyword evidence="5 10" id="KW-0201">Cytochrome c-type biogenesis</keyword>
<evidence type="ECO:0000256" key="4">
    <source>
        <dbReference type="ARBA" id="ARBA00022723"/>
    </source>
</evidence>
<feature type="binding site" description="axial binding residue" evidence="10">
    <location>
        <position position="130"/>
    </location>
    <ligand>
        <name>heme</name>
        <dbReference type="ChEBI" id="CHEBI:30413"/>
    </ligand>
    <ligandPart>
        <name>Fe</name>
        <dbReference type="ChEBI" id="CHEBI:18248"/>
    </ligandPart>
</feature>
<organism evidence="11 12">
    <name type="scientific">Mesosutterella porci</name>
    <dbReference type="NCBI Taxonomy" id="2915351"/>
    <lineage>
        <taxon>Bacteria</taxon>
        <taxon>Pseudomonadati</taxon>
        <taxon>Pseudomonadota</taxon>
        <taxon>Betaproteobacteria</taxon>
        <taxon>Burkholderiales</taxon>
        <taxon>Sutterellaceae</taxon>
        <taxon>Mesosutterella</taxon>
    </lineage>
</organism>
<dbReference type="SUPFAM" id="SSF82093">
    <property type="entry name" value="Heme chaperone CcmE"/>
    <property type="match status" value="1"/>
</dbReference>
<dbReference type="EMBL" id="JAKNCT010000009">
    <property type="protein sequence ID" value="MCG5031431.1"/>
    <property type="molecule type" value="Genomic_DNA"/>
</dbReference>
<evidence type="ECO:0000256" key="3">
    <source>
        <dbReference type="ARBA" id="ARBA00022692"/>
    </source>
</evidence>
<evidence type="ECO:0000313" key="11">
    <source>
        <dbReference type="EMBL" id="MCG5031431.1"/>
    </source>
</evidence>
<evidence type="ECO:0000256" key="10">
    <source>
        <dbReference type="HAMAP-Rule" id="MF_01959"/>
    </source>
</evidence>
<keyword evidence="9 10" id="KW-0472">Membrane</keyword>
<evidence type="ECO:0000256" key="6">
    <source>
        <dbReference type="ARBA" id="ARBA00022968"/>
    </source>
</evidence>
<dbReference type="InterPro" id="IPR004329">
    <property type="entry name" value="CcmE"/>
</dbReference>
<dbReference type="NCBIfam" id="NF009727">
    <property type="entry name" value="PRK13254.1-1"/>
    <property type="match status" value="1"/>
</dbReference>
<evidence type="ECO:0000256" key="1">
    <source>
        <dbReference type="ARBA" id="ARBA00004370"/>
    </source>
</evidence>
<keyword evidence="3 10" id="KW-0812">Transmembrane</keyword>
<protein>
    <recommendedName>
        <fullName evidence="10">Cytochrome c-type biogenesis protein CcmE</fullName>
    </recommendedName>
    <alternativeName>
        <fullName evidence="10">Cytochrome c maturation protein E</fullName>
    </alternativeName>
    <alternativeName>
        <fullName evidence="10">Heme chaperone CcmE</fullName>
    </alternativeName>
</protein>
<comment type="subcellular location">
    <subcellularLocation>
        <location evidence="10">Cell membrane</location>
        <topology evidence="10">Single-pass type II membrane protein</topology>
    </subcellularLocation>
    <subcellularLocation>
        <location evidence="1">Membrane</location>
    </subcellularLocation>
</comment>
<reference evidence="11 12" key="1">
    <citation type="submission" date="2022-02" db="EMBL/GenBank/DDBJ databases">
        <title>Mesosutterella porci, a novel member of the family Sutterellaceae from pig feces.</title>
        <authorList>
            <person name="Wylensek D."/>
            <person name="Clavel T."/>
        </authorList>
    </citation>
    <scope>NUCLEOTIDE SEQUENCE [LARGE SCALE GENOMIC DNA]</scope>
    <source>
        <strain evidence="12">oilRF-744-wt-GAM-9</strain>
    </source>
</reference>
<evidence type="ECO:0000256" key="7">
    <source>
        <dbReference type="ARBA" id="ARBA00022989"/>
    </source>
</evidence>
<dbReference type="InterPro" id="IPR012340">
    <property type="entry name" value="NA-bd_OB-fold"/>
</dbReference>
<feature type="topological domain" description="Extracellular" evidence="10">
    <location>
        <begin position="32"/>
        <end position="152"/>
    </location>
</feature>
<keyword evidence="2 10" id="KW-0349">Heme</keyword>
<keyword evidence="8 10" id="KW-0408">Iron</keyword>
<dbReference type="Proteomes" id="UP001297600">
    <property type="component" value="Unassembled WGS sequence"/>
</dbReference>
<evidence type="ECO:0000256" key="8">
    <source>
        <dbReference type="ARBA" id="ARBA00023004"/>
    </source>
</evidence>
<comment type="similarity">
    <text evidence="10">Belongs to the CcmE/CycJ family.</text>
</comment>
<dbReference type="PANTHER" id="PTHR34128:SF2">
    <property type="entry name" value="CYTOCHROME C-TYPE BIOGENESIS PROTEIN CCME HOMOLOG, MITOCHONDRIAL"/>
    <property type="match status" value="1"/>
</dbReference>
<gene>
    <name evidence="10 11" type="primary">ccmE</name>
    <name evidence="10" type="synonym">cycJ</name>
    <name evidence="11" type="ORF">MAF45_08260</name>
</gene>
<keyword evidence="12" id="KW-1185">Reference proteome</keyword>
<proteinExistence type="inferred from homology"/>
<dbReference type="RefSeq" id="WP_237979210.1">
    <property type="nucleotide sequence ID" value="NZ_JAKNCT010000009.1"/>
</dbReference>
<keyword evidence="4 10" id="KW-0479">Metal-binding</keyword>
<evidence type="ECO:0000313" key="12">
    <source>
        <dbReference type="Proteomes" id="UP001297600"/>
    </source>
</evidence>
<feature type="binding site" description="covalent" evidence="10">
    <location>
        <position position="126"/>
    </location>
    <ligand>
        <name>heme</name>
        <dbReference type="ChEBI" id="CHEBI:30413"/>
    </ligand>
</feature>
<evidence type="ECO:0000256" key="9">
    <source>
        <dbReference type="ARBA" id="ARBA00023136"/>
    </source>
</evidence>
<sequence>MAGNRSRRKILILGGLALVACGVAGGLIYSAMSENVVFFYSPSQVAAGEAPKGRAFRVGGMVKTGTVKISPDGMATTFVVTDDSHDVACSYKGALPDLFAENTGVVAQGRLGESGIFVASEVLAKHDENYMPPEAAKAMEDAKKARAAAAPR</sequence>
<name>A0ABS9MS32_9BURK</name>
<feature type="topological domain" description="Cytoplasmic" evidence="10">
    <location>
        <begin position="1"/>
        <end position="10"/>
    </location>
</feature>
<accession>A0ABS9MS32</accession>
<dbReference type="HAMAP" id="MF_01959">
    <property type="entry name" value="CcmE"/>
    <property type="match status" value="1"/>
</dbReference>
<dbReference type="Pfam" id="PF03100">
    <property type="entry name" value="CcmE"/>
    <property type="match status" value="1"/>
</dbReference>
<comment type="caution">
    <text evidence="11">The sequence shown here is derived from an EMBL/GenBank/DDBJ whole genome shotgun (WGS) entry which is preliminary data.</text>
</comment>
<dbReference type="PROSITE" id="PS51257">
    <property type="entry name" value="PROKAR_LIPOPROTEIN"/>
    <property type="match status" value="1"/>
</dbReference>
<evidence type="ECO:0000256" key="5">
    <source>
        <dbReference type="ARBA" id="ARBA00022748"/>
    </source>
</evidence>
<comment type="function">
    <text evidence="10">Heme chaperone required for the biogenesis of c-type cytochromes. Transiently binds heme delivered by CcmC and transfers the heme to apo-cytochromes in a process facilitated by CcmF and CcmH.</text>
</comment>
<evidence type="ECO:0000256" key="2">
    <source>
        <dbReference type="ARBA" id="ARBA00022617"/>
    </source>
</evidence>
<dbReference type="NCBIfam" id="NF009729">
    <property type="entry name" value="PRK13254.1-3"/>
    <property type="match status" value="1"/>
</dbReference>
<keyword evidence="10" id="KW-1003">Cell membrane</keyword>
<dbReference type="PANTHER" id="PTHR34128">
    <property type="entry name" value="CYTOCHROME C-TYPE BIOGENESIS PROTEIN CCME HOMOLOG, MITOCHONDRIAL"/>
    <property type="match status" value="1"/>
</dbReference>
<keyword evidence="7 10" id="KW-1133">Transmembrane helix</keyword>
<dbReference type="Gene3D" id="2.40.50.140">
    <property type="entry name" value="Nucleic acid-binding proteins"/>
    <property type="match status" value="1"/>
</dbReference>
<dbReference type="InterPro" id="IPR036127">
    <property type="entry name" value="CcmE-like_sf"/>
</dbReference>